<gene>
    <name evidence="1" type="ORF">ACFQV2_13640</name>
</gene>
<name>A0ABW2TL73_9PSEU</name>
<keyword evidence="2" id="KW-1185">Reference proteome</keyword>
<accession>A0ABW2TL73</accession>
<evidence type="ECO:0000313" key="1">
    <source>
        <dbReference type="EMBL" id="MFC7614409.1"/>
    </source>
</evidence>
<dbReference type="Proteomes" id="UP001596512">
    <property type="component" value="Unassembled WGS sequence"/>
</dbReference>
<organism evidence="1 2">
    <name type="scientific">Actinokineospora soli</name>
    <dbReference type="NCBI Taxonomy" id="1048753"/>
    <lineage>
        <taxon>Bacteria</taxon>
        <taxon>Bacillati</taxon>
        <taxon>Actinomycetota</taxon>
        <taxon>Actinomycetes</taxon>
        <taxon>Pseudonocardiales</taxon>
        <taxon>Pseudonocardiaceae</taxon>
        <taxon>Actinokineospora</taxon>
    </lineage>
</organism>
<dbReference type="EMBL" id="JBHTEY010000004">
    <property type="protein sequence ID" value="MFC7614409.1"/>
    <property type="molecule type" value="Genomic_DNA"/>
</dbReference>
<comment type="caution">
    <text evidence="1">The sequence shown here is derived from an EMBL/GenBank/DDBJ whole genome shotgun (WGS) entry which is preliminary data.</text>
</comment>
<reference evidence="2" key="1">
    <citation type="journal article" date="2019" name="Int. J. Syst. Evol. Microbiol.">
        <title>The Global Catalogue of Microorganisms (GCM) 10K type strain sequencing project: providing services to taxonomists for standard genome sequencing and annotation.</title>
        <authorList>
            <consortium name="The Broad Institute Genomics Platform"/>
            <consortium name="The Broad Institute Genome Sequencing Center for Infectious Disease"/>
            <person name="Wu L."/>
            <person name="Ma J."/>
        </authorList>
    </citation>
    <scope>NUCLEOTIDE SEQUENCE [LARGE SCALE GENOMIC DNA]</scope>
    <source>
        <strain evidence="2">JCM 17695</strain>
    </source>
</reference>
<sequence length="83" mass="8890">MTYVRITDLAATWADYVPPAGAAPAGRLVFVAGPTDEGVRTVEVWADRPADPVAADTPFTVREFDAPIAVLGPGSDDEEMRTW</sequence>
<proteinExistence type="predicted"/>
<protein>
    <submittedName>
        <fullName evidence="1">Uncharacterized protein</fullName>
    </submittedName>
</protein>
<evidence type="ECO:0000313" key="2">
    <source>
        <dbReference type="Proteomes" id="UP001596512"/>
    </source>
</evidence>